<name>A0ABX1LY46_9CYAN</name>
<accession>A0ABX1LY46</accession>
<gene>
    <name evidence="2" type="ORF">HC246_19560</name>
</gene>
<feature type="compositionally biased region" description="Basic and acidic residues" evidence="1">
    <location>
        <begin position="64"/>
        <end position="79"/>
    </location>
</feature>
<evidence type="ECO:0000313" key="2">
    <source>
        <dbReference type="EMBL" id="NMF60163.1"/>
    </source>
</evidence>
<feature type="region of interest" description="Disordered" evidence="1">
    <location>
        <begin position="57"/>
        <end position="79"/>
    </location>
</feature>
<protein>
    <submittedName>
        <fullName evidence="2">Uncharacterized protein</fullName>
    </submittedName>
</protein>
<reference evidence="2 3" key="1">
    <citation type="submission" date="2020-03" db="EMBL/GenBank/DDBJ databases">
        <title>Draft Genome Sequence of 2-Methylisoborneol Producing Pseudanabaena yagii Strain GIHE-NHR1 Isolated from North Han River in South Korea.</title>
        <authorList>
            <person name="Jeong J."/>
        </authorList>
    </citation>
    <scope>NUCLEOTIDE SEQUENCE [LARGE SCALE GENOMIC DNA]</scope>
    <source>
        <strain evidence="2 3">GIHE-NHR1</strain>
    </source>
</reference>
<sequence length="79" mass="9155">MSLFLGLVCFAIALIALWVIVKESQRGQRVNRKSNVPEGIAADFKLLMLRIEDTFSTKKRRRGKSEQRSRIDRDTGRYL</sequence>
<comment type="caution">
    <text evidence="2">The sequence shown here is derived from an EMBL/GenBank/DDBJ whole genome shotgun (WGS) entry which is preliminary data.</text>
</comment>
<evidence type="ECO:0000256" key="1">
    <source>
        <dbReference type="SAM" id="MobiDB-lite"/>
    </source>
</evidence>
<proteinExistence type="predicted"/>
<dbReference type="Proteomes" id="UP000738376">
    <property type="component" value="Unassembled WGS sequence"/>
</dbReference>
<evidence type="ECO:0000313" key="3">
    <source>
        <dbReference type="Proteomes" id="UP000738376"/>
    </source>
</evidence>
<organism evidence="2 3">
    <name type="scientific">Pseudanabaena yagii GIHE-NHR1</name>
    <dbReference type="NCBI Taxonomy" id="2722753"/>
    <lineage>
        <taxon>Bacteria</taxon>
        <taxon>Bacillati</taxon>
        <taxon>Cyanobacteriota</taxon>
        <taxon>Cyanophyceae</taxon>
        <taxon>Pseudanabaenales</taxon>
        <taxon>Pseudanabaenaceae</taxon>
        <taxon>Pseudanabaena</taxon>
        <taxon>Pseudanabaena yagii</taxon>
    </lineage>
</organism>
<keyword evidence="3" id="KW-1185">Reference proteome</keyword>
<dbReference type="RefSeq" id="WP_169365103.1">
    <property type="nucleotide sequence ID" value="NZ_JAAVJL010000002.1"/>
</dbReference>
<dbReference type="EMBL" id="JAAVJL010000002">
    <property type="protein sequence ID" value="NMF60163.1"/>
    <property type="molecule type" value="Genomic_DNA"/>
</dbReference>